<proteinExistence type="predicted"/>
<feature type="transmembrane region" description="Helical" evidence="1">
    <location>
        <begin position="69"/>
        <end position="92"/>
    </location>
</feature>
<dbReference type="EMBL" id="BMRP01000091">
    <property type="protein sequence ID" value="GGV03993.1"/>
    <property type="molecule type" value="Genomic_DNA"/>
</dbReference>
<evidence type="ECO:0008006" key="4">
    <source>
        <dbReference type="Google" id="ProtNLM"/>
    </source>
</evidence>
<dbReference type="Proteomes" id="UP000654471">
    <property type="component" value="Unassembled WGS sequence"/>
</dbReference>
<dbReference type="RefSeq" id="WP_189308654.1">
    <property type="nucleotide sequence ID" value="NZ_BMRP01000091.1"/>
</dbReference>
<protein>
    <recommendedName>
        <fullName evidence="4">DUF3995 domain-containing protein</fullName>
    </recommendedName>
</protein>
<name>A0ABQ2VSJ5_9ACTN</name>
<dbReference type="InterPro" id="IPR025058">
    <property type="entry name" value="DUF3995"/>
</dbReference>
<evidence type="ECO:0000313" key="3">
    <source>
        <dbReference type="Proteomes" id="UP000654471"/>
    </source>
</evidence>
<comment type="caution">
    <text evidence="2">The sequence shown here is derived from an EMBL/GenBank/DDBJ whole genome shotgun (WGS) entry which is preliminary data.</text>
</comment>
<dbReference type="Pfam" id="PF13160">
    <property type="entry name" value="DUF3995"/>
    <property type="match status" value="1"/>
</dbReference>
<accession>A0ABQ2VSJ5</accession>
<keyword evidence="3" id="KW-1185">Reference proteome</keyword>
<reference evidence="3" key="1">
    <citation type="journal article" date="2019" name="Int. J. Syst. Evol. Microbiol.">
        <title>The Global Catalogue of Microorganisms (GCM) 10K type strain sequencing project: providing services to taxonomists for standard genome sequencing and annotation.</title>
        <authorList>
            <consortium name="The Broad Institute Genomics Platform"/>
            <consortium name="The Broad Institute Genome Sequencing Center for Infectious Disease"/>
            <person name="Wu L."/>
            <person name="Ma J."/>
        </authorList>
    </citation>
    <scope>NUCLEOTIDE SEQUENCE [LARGE SCALE GENOMIC DNA]</scope>
    <source>
        <strain evidence="3">JCM 3399</strain>
    </source>
</reference>
<organism evidence="2 3">
    <name type="scientific">Streptomyces albospinus</name>
    <dbReference type="NCBI Taxonomy" id="285515"/>
    <lineage>
        <taxon>Bacteria</taxon>
        <taxon>Bacillati</taxon>
        <taxon>Actinomycetota</taxon>
        <taxon>Actinomycetes</taxon>
        <taxon>Kitasatosporales</taxon>
        <taxon>Streptomycetaceae</taxon>
        <taxon>Streptomyces</taxon>
    </lineage>
</organism>
<feature type="transmembrane region" description="Helical" evidence="1">
    <location>
        <begin position="26"/>
        <end position="49"/>
    </location>
</feature>
<evidence type="ECO:0000256" key="1">
    <source>
        <dbReference type="SAM" id="Phobius"/>
    </source>
</evidence>
<keyword evidence="1" id="KW-0812">Transmembrane</keyword>
<sequence>MAIKLSADDAAGPAPRRTSGLRPGAWPGLAAAVWGLLFAVPSFAWAMGFTFGARTTVSPSLVKLADDRVAWFVAVLWVTGLLKLLGALIGIGLTRRRGRWIARLMVFCGGGAAVLLVWHGCLFVAHGVLVEVGSLSVAPDPAGLTRWYLFLWGPWFIVGGLAFAAATTRYVRRLGARGELRLYGVVGALGALLLSLASMITGIG</sequence>
<feature type="transmembrane region" description="Helical" evidence="1">
    <location>
        <begin position="149"/>
        <end position="170"/>
    </location>
</feature>
<feature type="transmembrane region" description="Helical" evidence="1">
    <location>
        <begin position="104"/>
        <end position="129"/>
    </location>
</feature>
<feature type="transmembrane region" description="Helical" evidence="1">
    <location>
        <begin position="182"/>
        <end position="203"/>
    </location>
</feature>
<evidence type="ECO:0000313" key="2">
    <source>
        <dbReference type="EMBL" id="GGV03993.1"/>
    </source>
</evidence>
<keyword evidence="1" id="KW-0472">Membrane</keyword>
<keyword evidence="1" id="KW-1133">Transmembrane helix</keyword>
<gene>
    <name evidence="2" type="ORF">GCM10010211_84060</name>
</gene>